<dbReference type="EMBL" id="JADBEL010000001">
    <property type="protein sequence ID" value="MBE1552971.1"/>
    <property type="molecule type" value="Genomic_DNA"/>
</dbReference>
<protein>
    <recommendedName>
        <fullName evidence="2">Excalibur calcium-binding domain-containing protein</fullName>
    </recommendedName>
</protein>
<feature type="signal peptide" evidence="1">
    <location>
        <begin position="1"/>
        <end position="26"/>
    </location>
</feature>
<keyword evidence="1" id="KW-0732">Signal</keyword>
<sequence length="90" mass="9776">MKKVCTLLLTLAIVISLSFSGMKVEAAPAPKVVKFANCKEMNKEYSGGVAKSSTAKNKGGKTKYKPFVSEAIYNANTARDRDKDLIACER</sequence>
<dbReference type="SMART" id="SM00894">
    <property type="entry name" value="Excalibur"/>
    <property type="match status" value="1"/>
</dbReference>
<evidence type="ECO:0000259" key="2">
    <source>
        <dbReference type="SMART" id="SM00894"/>
    </source>
</evidence>
<comment type="caution">
    <text evidence="3">The sequence shown here is derived from an EMBL/GenBank/DDBJ whole genome shotgun (WGS) entry which is preliminary data.</text>
</comment>
<dbReference type="InterPro" id="IPR008613">
    <property type="entry name" value="Excalibur_Ca-bd_domain"/>
</dbReference>
<evidence type="ECO:0000313" key="4">
    <source>
        <dbReference type="Proteomes" id="UP000658225"/>
    </source>
</evidence>
<dbReference type="Proteomes" id="UP000658225">
    <property type="component" value="Unassembled WGS sequence"/>
</dbReference>
<dbReference type="AlphaFoldDB" id="A0A927MKP4"/>
<feature type="domain" description="Excalibur calcium-binding" evidence="2">
    <location>
        <begin position="34"/>
        <end position="89"/>
    </location>
</feature>
<dbReference type="RefSeq" id="WP_192596817.1">
    <property type="nucleotide sequence ID" value="NZ_JADBEL010000001.1"/>
</dbReference>
<dbReference type="Pfam" id="PF05901">
    <property type="entry name" value="Excalibur"/>
    <property type="match status" value="1"/>
</dbReference>
<feature type="chain" id="PRO_5037312875" description="Excalibur calcium-binding domain-containing protein" evidence="1">
    <location>
        <begin position="27"/>
        <end position="90"/>
    </location>
</feature>
<evidence type="ECO:0000313" key="3">
    <source>
        <dbReference type="EMBL" id="MBE1552971.1"/>
    </source>
</evidence>
<organism evidence="3 4">
    <name type="scientific">Sporosarcina limicola</name>
    <dbReference type="NCBI Taxonomy" id="34101"/>
    <lineage>
        <taxon>Bacteria</taxon>
        <taxon>Bacillati</taxon>
        <taxon>Bacillota</taxon>
        <taxon>Bacilli</taxon>
        <taxon>Bacillales</taxon>
        <taxon>Caryophanaceae</taxon>
        <taxon>Sporosarcina</taxon>
    </lineage>
</organism>
<name>A0A927MKP4_9BACL</name>
<evidence type="ECO:0000256" key="1">
    <source>
        <dbReference type="SAM" id="SignalP"/>
    </source>
</evidence>
<keyword evidence="4" id="KW-1185">Reference proteome</keyword>
<gene>
    <name evidence="3" type="ORF">H4683_000040</name>
</gene>
<accession>A0A927MKP4</accession>
<reference evidence="3" key="1">
    <citation type="submission" date="2020-10" db="EMBL/GenBank/DDBJ databases">
        <title>Genomic Encyclopedia of Type Strains, Phase IV (KMG-IV): sequencing the most valuable type-strain genomes for metagenomic binning, comparative biology and taxonomic classification.</title>
        <authorList>
            <person name="Goeker M."/>
        </authorList>
    </citation>
    <scope>NUCLEOTIDE SEQUENCE</scope>
    <source>
        <strain evidence="3">DSM 13886</strain>
    </source>
</reference>
<proteinExistence type="predicted"/>